<keyword evidence="3" id="KW-0285">Flavoprotein</keyword>
<dbReference type="PROSITE" id="PS51164">
    <property type="entry name" value="CBM1_2"/>
    <property type="match status" value="1"/>
</dbReference>
<gene>
    <name evidence="6" type="ORF">PVAG01_05446</name>
</gene>
<keyword evidence="3" id="KW-0274">FAD</keyword>
<dbReference type="CDD" id="cd09630">
    <property type="entry name" value="CDH_like_cytochrome"/>
    <property type="match status" value="1"/>
</dbReference>
<dbReference type="InterPro" id="IPR000254">
    <property type="entry name" value="CBD"/>
</dbReference>
<evidence type="ECO:0000256" key="3">
    <source>
        <dbReference type="RuleBase" id="RU003968"/>
    </source>
</evidence>
<dbReference type="InterPro" id="IPR053208">
    <property type="entry name" value="GMC_Oxidoreductase_CD"/>
</dbReference>
<dbReference type="Pfam" id="PF05199">
    <property type="entry name" value="GMC_oxred_C"/>
    <property type="match status" value="1"/>
</dbReference>
<protein>
    <submittedName>
        <fullName evidence="6">Cellobiose dehydrogenase</fullName>
    </submittedName>
</protein>
<dbReference type="Gene3D" id="3.30.410.10">
    <property type="entry name" value="Cholesterol Oxidase, domain 2"/>
    <property type="match status" value="1"/>
</dbReference>
<dbReference type="InterPro" id="IPR000172">
    <property type="entry name" value="GMC_OxRdtase_N"/>
</dbReference>
<sequence>MKTVTIACGILAAAFHLFQGVLAQDFYGYKRSYTEPNTGITFWTTGMNNGTISGDGIFSTVSLGGYEFGIVLPPEATTTNTYDYIGMITGSTPTGGGWSGVVHGNNIGAAMSNHLMLIAWPNNGEILTSFRYSPAYADPIPYTGSATLTQLYREINSTNWKLIYLCKNCYKFDQPGQSADNMSTTAGSFQNGWAQAMVSPSVPSDPSSPILQHDNGMGAYNIKVASATQASYSVWATRTATYTNTATGTATATATAGPSSKPVPTSATYDYIIVGGGAGGIPMADRLSASGKSVLLIEKGPASSARWGGTLRPESGWLNGYNLTWFDVPGLCNRIWQPGGSTGVACSDTDQMAGCVLGGGTAVNAGLWWNPNPSDWDVNFPTGWKATDMAAASQRVFSRIPGTDHPSMDGKLYLQQGFDVVSTGLTNAGWKSVTANSVPGQKNRTFAHTPYMYSNGERGGPMATYLVSAKARSNFQMWLNTTVKRVVRDGGHATGLEVEAYNNGGYAGTVKLTPITGRVILSAGTFGTAKILFRSGIGPSDQLDIVKQSTDGPTMINSTSWINTPVGYNLDDHLNTNLVISHPNVTYYDWLAAWNTPITSDATMYLSKRSGPFAQAAPNIGPLFWEEIKCADGITRQLQYTARVEGSEGEANGNTMTLSQYLGRGQTSRGRTTIGVGLNMVVSTLPWLQNNGDLEAVVTSIQNVQKALSTVKSLTWLQPAAGVSAADYVKNMPLTTANIGARRSNHWLGTAKLGTDDGRNGGTSVVDLNTKVYGTDNLFVVDASIFPGMPSTNPSSLIVTVAEKAADRIIALAANKALVQYAQCGGSTYSGGMTCASPYKCTVKDAYYSQCL</sequence>
<dbReference type="Pfam" id="PF00732">
    <property type="entry name" value="GMC_oxred_N"/>
    <property type="match status" value="1"/>
</dbReference>
<dbReference type="Pfam" id="PF00734">
    <property type="entry name" value="CBM_1"/>
    <property type="match status" value="1"/>
</dbReference>
<dbReference type="InterPro" id="IPR007867">
    <property type="entry name" value="GMC_OxRtase_C"/>
</dbReference>
<evidence type="ECO:0000256" key="2">
    <source>
        <dbReference type="ARBA" id="ARBA00022729"/>
    </source>
</evidence>
<dbReference type="SMART" id="SM00236">
    <property type="entry name" value="fCBD"/>
    <property type="match status" value="1"/>
</dbReference>
<dbReference type="Proteomes" id="UP001629113">
    <property type="component" value="Unassembled WGS sequence"/>
</dbReference>
<name>A0ABR4PK44_9HELO</name>
<feature type="domain" description="CBM1" evidence="5">
    <location>
        <begin position="816"/>
        <end position="852"/>
    </location>
</feature>
<reference evidence="6 7" key="1">
    <citation type="submission" date="2024-06" db="EMBL/GenBank/DDBJ databases">
        <title>Complete genome of Phlyctema vagabunda strain 19-DSS-EL-015.</title>
        <authorList>
            <person name="Fiorenzani C."/>
        </authorList>
    </citation>
    <scope>NUCLEOTIDE SEQUENCE [LARGE SCALE GENOMIC DNA]</scope>
    <source>
        <strain evidence="6 7">19-DSS-EL-015</strain>
    </source>
</reference>
<organism evidence="6 7">
    <name type="scientific">Phlyctema vagabunda</name>
    <dbReference type="NCBI Taxonomy" id="108571"/>
    <lineage>
        <taxon>Eukaryota</taxon>
        <taxon>Fungi</taxon>
        <taxon>Dikarya</taxon>
        <taxon>Ascomycota</taxon>
        <taxon>Pezizomycotina</taxon>
        <taxon>Leotiomycetes</taxon>
        <taxon>Helotiales</taxon>
        <taxon>Dermateaceae</taxon>
        <taxon>Phlyctema</taxon>
    </lineage>
</organism>
<dbReference type="PANTHER" id="PTHR47190">
    <property type="entry name" value="DEHYDROGENASE, PUTATIVE-RELATED"/>
    <property type="match status" value="1"/>
</dbReference>
<comment type="caution">
    <text evidence="6">The sequence shown here is derived from an EMBL/GenBank/DDBJ whole genome shotgun (WGS) entry which is preliminary data.</text>
</comment>
<dbReference type="InterPro" id="IPR036188">
    <property type="entry name" value="FAD/NAD-bd_sf"/>
</dbReference>
<evidence type="ECO:0000313" key="7">
    <source>
        <dbReference type="Proteomes" id="UP001629113"/>
    </source>
</evidence>
<dbReference type="InterPro" id="IPR015920">
    <property type="entry name" value="Cellobiose_DH-like_cyt"/>
</dbReference>
<evidence type="ECO:0000259" key="5">
    <source>
        <dbReference type="PROSITE" id="PS51164"/>
    </source>
</evidence>
<feature type="signal peptide" evidence="4">
    <location>
        <begin position="1"/>
        <end position="23"/>
    </location>
</feature>
<dbReference type="Gene3D" id="2.60.40.1210">
    <property type="entry name" value="Cellobiose dehydrogenase, cytochrome domain"/>
    <property type="match status" value="1"/>
</dbReference>
<proteinExistence type="inferred from homology"/>
<evidence type="ECO:0000256" key="1">
    <source>
        <dbReference type="ARBA" id="ARBA00010790"/>
    </source>
</evidence>
<accession>A0ABR4PK44</accession>
<dbReference type="InterPro" id="IPR035971">
    <property type="entry name" value="CBD_sf"/>
</dbReference>
<keyword evidence="2 4" id="KW-0732">Signal</keyword>
<evidence type="ECO:0000256" key="4">
    <source>
        <dbReference type="SAM" id="SignalP"/>
    </source>
</evidence>
<dbReference type="SUPFAM" id="SSF51905">
    <property type="entry name" value="FAD/NAD(P)-binding domain"/>
    <property type="match status" value="1"/>
</dbReference>
<dbReference type="SUPFAM" id="SSF49344">
    <property type="entry name" value="CBD9-like"/>
    <property type="match status" value="1"/>
</dbReference>
<keyword evidence="7" id="KW-1185">Reference proteome</keyword>
<dbReference type="PANTHER" id="PTHR47190:SF2">
    <property type="entry name" value="CELLOBIOSE DEHYDROGENASE (AFU_ORTHOLOGUE AFUA_2G17620)"/>
    <property type="match status" value="1"/>
</dbReference>
<dbReference type="SUPFAM" id="SSF57180">
    <property type="entry name" value="Cellulose-binding domain"/>
    <property type="match status" value="1"/>
</dbReference>
<dbReference type="SUPFAM" id="SSF54373">
    <property type="entry name" value="FAD-linked reductases, C-terminal domain"/>
    <property type="match status" value="1"/>
</dbReference>
<dbReference type="EMBL" id="JBFCZG010000004">
    <property type="protein sequence ID" value="KAL3423699.1"/>
    <property type="molecule type" value="Genomic_DNA"/>
</dbReference>
<feature type="chain" id="PRO_5047444334" evidence="4">
    <location>
        <begin position="24"/>
        <end position="852"/>
    </location>
</feature>
<dbReference type="Pfam" id="PF16010">
    <property type="entry name" value="CDH-cyt"/>
    <property type="match status" value="1"/>
</dbReference>
<dbReference type="PROSITE" id="PS00623">
    <property type="entry name" value="GMC_OXRED_1"/>
    <property type="match status" value="1"/>
</dbReference>
<dbReference type="Gene3D" id="3.50.50.60">
    <property type="entry name" value="FAD/NAD(P)-binding domain"/>
    <property type="match status" value="1"/>
</dbReference>
<comment type="similarity">
    <text evidence="1 3">Belongs to the GMC oxidoreductase family.</text>
</comment>
<evidence type="ECO:0000313" key="6">
    <source>
        <dbReference type="EMBL" id="KAL3423699.1"/>
    </source>
</evidence>